<gene>
    <name evidence="9" type="primary">oar_1</name>
    <name evidence="9" type="ORF">MACH26_08990</name>
</gene>
<dbReference type="Gene3D" id="2.40.170.20">
    <property type="entry name" value="TonB-dependent receptor, beta-barrel domain"/>
    <property type="match status" value="1"/>
</dbReference>
<protein>
    <submittedName>
        <fullName evidence="9">Oar protein</fullName>
    </submittedName>
</protein>
<dbReference type="KEGG" id="pmaw:MACH26_08990"/>
<feature type="signal peptide" evidence="7">
    <location>
        <begin position="1"/>
        <end position="26"/>
    </location>
</feature>
<dbReference type="RefSeq" id="WP_338291345.1">
    <property type="nucleotide sequence ID" value="NZ_AP027272.1"/>
</dbReference>
<keyword evidence="6" id="KW-0998">Cell outer membrane</keyword>
<dbReference type="InterPro" id="IPR057601">
    <property type="entry name" value="Oar-like_b-barrel"/>
</dbReference>
<feature type="domain" description="TonB-dependent transporter Oar-like beta-barrel" evidence="8">
    <location>
        <begin position="354"/>
        <end position="984"/>
    </location>
</feature>
<dbReference type="PANTHER" id="PTHR30069">
    <property type="entry name" value="TONB-DEPENDENT OUTER MEMBRANE RECEPTOR"/>
    <property type="match status" value="1"/>
</dbReference>
<evidence type="ECO:0000256" key="3">
    <source>
        <dbReference type="ARBA" id="ARBA00022452"/>
    </source>
</evidence>
<evidence type="ECO:0000256" key="1">
    <source>
        <dbReference type="ARBA" id="ARBA00004571"/>
    </source>
</evidence>
<comment type="subcellular location">
    <subcellularLocation>
        <location evidence="1">Cell outer membrane</location>
        <topology evidence="1">Multi-pass membrane protein</topology>
    </subcellularLocation>
</comment>
<dbReference type="EMBL" id="AP027272">
    <property type="protein sequence ID" value="BDX05378.1"/>
    <property type="molecule type" value="Genomic_DNA"/>
</dbReference>
<accession>A0AA48HEA1</accession>
<dbReference type="SUPFAM" id="SSF56935">
    <property type="entry name" value="Porins"/>
    <property type="match status" value="1"/>
</dbReference>
<dbReference type="GO" id="GO:0009279">
    <property type="term" value="C:cell outer membrane"/>
    <property type="evidence" value="ECO:0007669"/>
    <property type="project" value="UniProtKB-SubCell"/>
</dbReference>
<keyword evidence="3" id="KW-1134">Transmembrane beta strand</keyword>
<evidence type="ECO:0000256" key="6">
    <source>
        <dbReference type="ARBA" id="ARBA00023237"/>
    </source>
</evidence>
<dbReference type="AlphaFoldDB" id="A0AA48HEA1"/>
<feature type="chain" id="PRO_5041322417" evidence="7">
    <location>
        <begin position="27"/>
        <end position="1046"/>
    </location>
</feature>
<keyword evidence="2" id="KW-0813">Transport</keyword>
<dbReference type="InterPro" id="IPR039426">
    <property type="entry name" value="TonB-dep_rcpt-like"/>
</dbReference>
<evidence type="ECO:0000259" key="8">
    <source>
        <dbReference type="Pfam" id="PF25183"/>
    </source>
</evidence>
<feature type="domain" description="TonB-dependent transporter Oar-like beta-barrel" evidence="8">
    <location>
        <begin position="242"/>
        <end position="308"/>
    </location>
</feature>
<dbReference type="InterPro" id="IPR036942">
    <property type="entry name" value="Beta-barrel_TonB_sf"/>
</dbReference>
<evidence type="ECO:0000256" key="7">
    <source>
        <dbReference type="SAM" id="SignalP"/>
    </source>
</evidence>
<sequence>MFQRSKLSRIALAVAMSVGLSTAAVANTGQSSSIRGVIEGPTGAPAVGTTITMIHQPSGTVKEVEVNAQGAFTARGLRVGGPYTVMIVSKEFESQVIENVYLELNQPLDLDTQLNAQQDVETITVTGTRDFFSNSGGSSVFGEDQIMKGNTFNRDIKDIVRLNPLAVVSPDGVELSIAGTNPKYNSLTIDGVGVSDTFGLNENGYPSQRPPISLDAVEQISIDYAPFNARAANFSGGNVNVVTKSGTNEFSGSFFYEDTVNSGDAEDKVFNPHVDIPVDTDETTFGVTVGGPIIQDKLFFFASYEEWEEGVLFDYNLNDLAGSGHAVTNAEVDRFVGIMSNVYGLTDSLGGTPPNDLDKKTLLKLDWNISQDHRADLTYSFQDNTAARNYTNSSRTLDMASGLWFQASETTLLTGHLYSDWNDSFSTEASFSYKEYEQASNTAVPWGEINVRTARGTIVAGQDENRHANRLENEELKFGLHAVYLSGDVEYRFGVEYEDLSNFNIYGRDSAGTWSFDSLDDFENRAPSRLEYANAFTGNINDIAYDVDSNRYAVYGEANFELFDDFMMTAGLRYERIGVDGAPRLNENFQAQYGYPNTENQDGLDILLPRIGFTYDISDDMTLRGGVGRYTGGTPLVWIANAYTRDGVTNVNAPSSATNAAITDPNNVDFTTIPTSVQDSLVAGAGSTNTIDPNFELPNDWRYQLGLEMTFDIPGIGDNFAWSTEFTYVDRNDSAFWVDLSREQIGTAADGRIIWGSVYDDPDLQGNWDLQLTNASDGGRSIIWNTTLYKEWDNGITISTSYTNQDITEVNPGTSSTGESNFQYEVTQNRNIPTEGTAYYQVEHRFVMNLTYEKEFFDGYDTTFNLFFERRSGKPFAWTLGSFRDDDLGDQSEFDDSDVYIPYIPASASDPAFDFNSGLSYEEIMAIASQAGVDKYAGGYVPKYSGTQPWVTTMDLSINQEIPGFMEGHKASLYLNIDNFANLINPKWGQVYDFRFPQQVLMDWDLNDQGQYVYRERFGGTDTGNFDEFDVESSTWRIKIGVRYSF</sequence>
<keyword evidence="4" id="KW-0812">Transmembrane</keyword>
<name>A0AA48HEA1_9ALTE</name>
<keyword evidence="10" id="KW-1185">Reference proteome</keyword>
<dbReference type="InterPro" id="IPR008969">
    <property type="entry name" value="CarboxyPept-like_regulatory"/>
</dbReference>
<dbReference type="Pfam" id="PF13620">
    <property type="entry name" value="CarboxypepD_reg"/>
    <property type="match status" value="1"/>
</dbReference>
<dbReference type="Pfam" id="PF25183">
    <property type="entry name" value="OMP_b-brl_4"/>
    <property type="match status" value="2"/>
</dbReference>
<evidence type="ECO:0000256" key="5">
    <source>
        <dbReference type="ARBA" id="ARBA00023136"/>
    </source>
</evidence>
<evidence type="ECO:0000313" key="10">
    <source>
        <dbReference type="Proteomes" id="UP001333710"/>
    </source>
</evidence>
<dbReference type="SUPFAM" id="SSF49464">
    <property type="entry name" value="Carboxypeptidase regulatory domain-like"/>
    <property type="match status" value="1"/>
</dbReference>
<dbReference type="PANTHER" id="PTHR30069:SF46">
    <property type="entry name" value="OAR PROTEIN"/>
    <property type="match status" value="1"/>
</dbReference>
<dbReference type="GO" id="GO:0044718">
    <property type="term" value="P:siderophore transmembrane transport"/>
    <property type="evidence" value="ECO:0007669"/>
    <property type="project" value="TreeGrafter"/>
</dbReference>
<evidence type="ECO:0000313" key="9">
    <source>
        <dbReference type="EMBL" id="BDX05378.1"/>
    </source>
</evidence>
<dbReference type="InterPro" id="IPR037066">
    <property type="entry name" value="Plug_dom_sf"/>
</dbReference>
<organism evidence="9 10">
    <name type="scientific">Planctobacterium marinum</name>
    <dbReference type="NCBI Taxonomy" id="1631968"/>
    <lineage>
        <taxon>Bacteria</taxon>
        <taxon>Pseudomonadati</taxon>
        <taxon>Pseudomonadota</taxon>
        <taxon>Gammaproteobacteria</taxon>
        <taxon>Alteromonadales</taxon>
        <taxon>Alteromonadaceae</taxon>
        <taxon>Planctobacterium</taxon>
    </lineage>
</organism>
<dbReference type="Proteomes" id="UP001333710">
    <property type="component" value="Chromosome"/>
</dbReference>
<proteinExistence type="predicted"/>
<evidence type="ECO:0000256" key="4">
    <source>
        <dbReference type="ARBA" id="ARBA00022692"/>
    </source>
</evidence>
<dbReference type="GO" id="GO:0015344">
    <property type="term" value="F:siderophore uptake transmembrane transporter activity"/>
    <property type="evidence" value="ECO:0007669"/>
    <property type="project" value="TreeGrafter"/>
</dbReference>
<reference evidence="9" key="1">
    <citation type="submission" date="2023-01" db="EMBL/GenBank/DDBJ databases">
        <title>Complete genome sequence of Planctobacterium marinum strain Dej080120_11.</title>
        <authorList>
            <person name="Ueki S."/>
            <person name="Maruyama F."/>
        </authorList>
    </citation>
    <scope>NUCLEOTIDE SEQUENCE</scope>
    <source>
        <strain evidence="9">Dej080120_11</strain>
    </source>
</reference>
<keyword evidence="5" id="KW-0472">Membrane</keyword>
<keyword evidence="7" id="KW-0732">Signal</keyword>
<evidence type="ECO:0000256" key="2">
    <source>
        <dbReference type="ARBA" id="ARBA00022448"/>
    </source>
</evidence>
<dbReference type="Gene3D" id="2.170.130.10">
    <property type="entry name" value="TonB-dependent receptor, plug domain"/>
    <property type="match status" value="1"/>
</dbReference>